<dbReference type="EMBL" id="SEOQ01000806">
    <property type="protein sequence ID" value="TFY56700.1"/>
    <property type="molecule type" value="Genomic_DNA"/>
</dbReference>
<sequence length="387" mass="43071">MIVFGQRESQDREAGCTGWIARARTSTLRVGTHPADDDHVVGFGLFREVSHSVEGSFAFGFSLKVAVPSGSSARRLALRSAGSAGPTGFRQASRLKLKTQAQASSFKAQSVLEDITHSVTYHPWPIEWTEASPRYLPHRTPPAWDTLSSPFGQLLLRRAAFPLVRFAGRTSSCSGLPWLSSLVDPPHPTNPHSLFNTGHRFVHASRPAPHTPHHIPISPFPCITTIDISIDLPGAFGLSALIQFLSLNISFRYFILIFVLWFLRTESSFINGLGHISLGNQIYLGSLWLGSLGLGSLNVRIYPFNVYTLTRNHTRISSVSDLRARDELQTSAIDVGRNPHAYATVKRLVHKVFHSYIDLRYNVLHQFAWSEVQLNPVLPRVHINESK</sequence>
<evidence type="ECO:0000256" key="1">
    <source>
        <dbReference type="SAM" id="Phobius"/>
    </source>
</evidence>
<dbReference type="Proteomes" id="UP000298327">
    <property type="component" value="Unassembled WGS sequence"/>
</dbReference>
<accession>A0A4Y9Y3C9</accession>
<feature type="transmembrane region" description="Helical" evidence="1">
    <location>
        <begin position="240"/>
        <end position="262"/>
    </location>
</feature>
<evidence type="ECO:0000313" key="3">
    <source>
        <dbReference type="Proteomes" id="UP000298327"/>
    </source>
</evidence>
<dbReference type="AlphaFoldDB" id="A0A4Y9Y3C9"/>
<gene>
    <name evidence="2" type="ORF">EVG20_g8830</name>
</gene>
<protein>
    <submittedName>
        <fullName evidence="2">Uncharacterized protein</fullName>
    </submittedName>
</protein>
<comment type="caution">
    <text evidence="2">The sequence shown here is derived from an EMBL/GenBank/DDBJ whole genome shotgun (WGS) entry which is preliminary data.</text>
</comment>
<keyword evidence="1" id="KW-0472">Membrane</keyword>
<keyword evidence="1" id="KW-0812">Transmembrane</keyword>
<reference evidence="2 3" key="1">
    <citation type="submission" date="2019-02" db="EMBL/GenBank/DDBJ databases">
        <title>Genome sequencing of the rare red list fungi Dentipellis fragilis.</title>
        <authorList>
            <person name="Buettner E."/>
            <person name="Kellner H."/>
        </authorList>
    </citation>
    <scope>NUCLEOTIDE SEQUENCE [LARGE SCALE GENOMIC DNA]</scope>
    <source>
        <strain evidence="2 3">DSM 105465</strain>
    </source>
</reference>
<keyword evidence="1" id="KW-1133">Transmembrane helix</keyword>
<keyword evidence="3" id="KW-1185">Reference proteome</keyword>
<proteinExistence type="predicted"/>
<organism evidence="2 3">
    <name type="scientific">Dentipellis fragilis</name>
    <dbReference type="NCBI Taxonomy" id="205917"/>
    <lineage>
        <taxon>Eukaryota</taxon>
        <taxon>Fungi</taxon>
        <taxon>Dikarya</taxon>
        <taxon>Basidiomycota</taxon>
        <taxon>Agaricomycotina</taxon>
        <taxon>Agaricomycetes</taxon>
        <taxon>Russulales</taxon>
        <taxon>Hericiaceae</taxon>
        <taxon>Dentipellis</taxon>
    </lineage>
</organism>
<evidence type="ECO:0000313" key="2">
    <source>
        <dbReference type="EMBL" id="TFY56700.1"/>
    </source>
</evidence>
<name>A0A4Y9Y3C9_9AGAM</name>